<proteinExistence type="predicted"/>
<dbReference type="Proteomes" id="UP000621455">
    <property type="component" value="Unassembled WGS sequence"/>
</dbReference>
<reference evidence="2 3" key="1">
    <citation type="submission" date="2019-10" db="EMBL/GenBank/DDBJ databases">
        <title>Taxonomy of Antarctic Massilia spp.: description of Massilia rubra sp. nov., Massilia aquatica sp. nov., Massilia mucilaginosa sp. nov., Massilia frigida sp. nov. isolated from streams, lakes and regoliths.</title>
        <authorList>
            <person name="Holochova P."/>
            <person name="Sedlacek I."/>
            <person name="Kralova S."/>
            <person name="Maslanova I."/>
            <person name="Busse H.-J."/>
            <person name="Stankova E."/>
            <person name="Vrbovska V."/>
            <person name="Kovarovic V."/>
            <person name="Bartak M."/>
            <person name="Svec P."/>
            <person name="Pantucek R."/>
        </authorList>
    </citation>
    <scope>NUCLEOTIDE SEQUENCE [LARGE SCALE GENOMIC DNA]</scope>
    <source>
        <strain evidence="2 3">CCM 8695</strain>
    </source>
</reference>
<protein>
    <recommendedName>
        <fullName evidence="4">Lipoprotein</fullName>
    </recommendedName>
</protein>
<comment type="caution">
    <text evidence="2">The sequence shown here is derived from an EMBL/GenBank/DDBJ whole genome shotgun (WGS) entry which is preliminary data.</text>
</comment>
<evidence type="ECO:0000313" key="2">
    <source>
        <dbReference type="EMBL" id="NHZ79856.1"/>
    </source>
</evidence>
<gene>
    <name evidence="2" type="ORF">F2P44_11295</name>
</gene>
<dbReference type="RefSeq" id="WP_167086811.1">
    <property type="nucleotide sequence ID" value="NZ_WHJG01000009.1"/>
</dbReference>
<evidence type="ECO:0008006" key="4">
    <source>
        <dbReference type="Google" id="ProtNLM"/>
    </source>
</evidence>
<feature type="region of interest" description="Disordered" evidence="1">
    <location>
        <begin position="157"/>
        <end position="215"/>
    </location>
</feature>
<keyword evidence="3" id="KW-1185">Reference proteome</keyword>
<organism evidence="2 3">
    <name type="scientific">Massilia frigida</name>
    <dbReference type="NCBI Taxonomy" id="2609281"/>
    <lineage>
        <taxon>Bacteria</taxon>
        <taxon>Pseudomonadati</taxon>
        <taxon>Pseudomonadota</taxon>
        <taxon>Betaproteobacteria</taxon>
        <taxon>Burkholderiales</taxon>
        <taxon>Oxalobacteraceae</taxon>
        <taxon>Telluria group</taxon>
        <taxon>Massilia</taxon>
    </lineage>
</organism>
<evidence type="ECO:0000313" key="3">
    <source>
        <dbReference type="Proteomes" id="UP000621455"/>
    </source>
</evidence>
<sequence length="215" mass="22710">MTQPVKLANTLAHHRFSIPVPCAVSWDEMTGDNRVRHCGDCKKNVFDLSAMTESEAAALVAGNVKGELCVKFYRRQDGTVMTSDCGAAPESFARPAPRSLPRLVGAAVLALSAAGCSTREAAPVDNVVTVSLDMVSPESTLMMGSMVIDEFVKPPPARKVPRAHGTSRKAQARPAAPDGMEASPTSEPMPGPEVDQDAQPSNQDLGTRADSGIHT</sequence>
<feature type="compositionally biased region" description="Basic residues" evidence="1">
    <location>
        <begin position="159"/>
        <end position="171"/>
    </location>
</feature>
<evidence type="ECO:0000256" key="1">
    <source>
        <dbReference type="SAM" id="MobiDB-lite"/>
    </source>
</evidence>
<dbReference type="EMBL" id="WHJG01000009">
    <property type="protein sequence ID" value="NHZ79856.1"/>
    <property type="molecule type" value="Genomic_DNA"/>
</dbReference>
<name>A0ABX0N9D0_9BURK</name>
<accession>A0ABX0N9D0</accession>